<reference evidence="3 4" key="1">
    <citation type="submission" date="2016-10" db="EMBL/GenBank/DDBJ databases">
        <authorList>
            <person name="de Groot N.N."/>
        </authorList>
    </citation>
    <scope>NUCLEOTIDE SEQUENCE [LARGE SCALE GENOMIC DNA]</scope>
    <source>
        <strain evidence="3 4">DSM 22007</strain>
    </source>
</reference>
<feature type="region of interest" description="Disordered" evidence="2">
    <location>
        <begin position="95"/>
        <end position="137"/>
    </location>
</feature>
<feature type="coiled-coil region" evidence="1">
    <location>
        <begin position="48"/>
        <end position="75"/>
    </location>
</feature>
<organism evidence="3 4">
    <name type="scientific">Thalassovita taeanensis</name>
    <dbReference type="NCBI Taxonomy" id="657014"/>
    <lineage>
        <taxon>Bacteria</taxon>
        <taxon>Pseudomonadati</taxon>
        <taxon>Pseudomonadota</taxon>
        <taxon>Alphaproteobacteria</taxon>
        <taxon>Rhodobacterales</taxon>
        <taxon>Roseobacteraceae</taxon>
        <taxon>Thalassovita</taxon>
    </lineage>
</organism>
<keyword evidence="4" id="KW-1185">Reference proteome</keyword>
<keyword evidence="1" id="KW-0175">Coiled coil</keyword>
<evidence type="ECO:0000256" key="1">
    <source>
        <dbReference type="SAM" id="Coils"/>
    </source>
</evidence>
<name>A0A1H9LH61_9RHOB</name>
<dbReference type="STRING" id="657014.SAMN04488092_1301"/>
<sequence>ERGQGIAARDKALADQKAATAAAGKALEEAQAKAEQTHADYALQMRMLAMYKVDLDDLRQRYEQSELQRRQQDDLLRKLTPRLAQAAEQLRHLHLPSEIAPSIPLSKPKPGKQKETVKRKKKVAKSTKTSPRKGASQ</sequence>
<dbReference type="Proteomes" id="UP000198634">
    <property type="component" value="Unassembled WGS sequence"/>
</dbReference>
<evidence type="ECO:0000256" key="2">
    <source>
        <dbReference type="SAM" id="MobiDB-lite"/>
    </source>
</evidence>
<accession>A0A1H9LH61</accession>
<dbReference type="EMBL" id="FOEP01000030">
    <property type="protein sequence ID" value="SER10589.1"/>
    <property type="molecule type" value="Genomic_DNA"/>
</dbReference>
<protein>
    <submittedName>
        <fullName evidence="3">Uncharacterized protein</fullName>
    </submittedName>
</protein>
<feature type="non-terminal residue" evidence="3">
    <location>
        <position position="1"/>
    </location>
</feature>
<gene>
    <name evidence="3" type="ORF">SAMN04488092_1301</name>
</gene>
<evidence type="ECO:0000313" key="4">
    <source>
        <dbReference type="Proteomes" id="UP000198634"/>
    </source>
</evidence>
<proteinExistence type="predicted"/>
<evidence type="ECO:0000313" key="3">
    <source>
        <dbReference type="EMBL" id="SER10589.1"/>
    </source>
</evidence>
<dbReference type="RefSeq" id="WP_175545392.1">
    <property type="nucleotide sequence ID" value="NZ_FOEP01000030.1"/>
</dbReference>
<dbReference type="AlphaFoldDB" id="A0A1H9LH61"/>